<protein>
    <recommendedName>
        <fullName evidence="7">Translocon-associated protein subunit alpha</fullName>
        <shortName evidence="7">TRAP-alpha</shortName>
    </recommendedName>
    <alternativeName>
        <fullName evidence="7">Signal sequence receptor subunit alpha</fullName>
    </alternativeName>
</protein>
<evidence type="ECO:0000256" key="8">
    <source>
        <dbReference type="SAM" id="MobiDB-lite"/>
    </source>
</evidence>
<sequence length="257" mass="27990">MRRNGAILFLLISLPLAGICQVASSSEGTDVSDERGELGIVGDAEQDFGETVLGMAPGVATIYVFPKSHDKSIPAGEETELLVGVNNDGEAPLKVHSIKSSLHLPFDHRIIVQNLTVQEFINATVPHSVQATFVYSFTVSKYLQPGSFDLVGSISYELDEQLFETVFHNGTIEVVEASGVVSIETVFLITLGLALLGIFGLWTHGKIQQISKKTKRMAKVEVGTRNSDVTNEWLQGTAFTRKPKNGSSKSRRSKKKK</sequence>
<dbReference type="AlphaFoldDB" id="A0A0D6R7T9"/>
<keyword evidence="6 7" id="KW-0472">Membrane</keyword>
<feature type="chain" id="PRO_5002311863" description="Translocon-associated protein subunit alpha" evidence="9">
    <location>
        <begin position="26"/>
        <end position="257"/>
    </location>
</feature>
<dbReference type="Pfam" id="PF03896">
    <property type="entry name" value="TRAP_alpha"/>
    <property type="match status" value="1"/>
</dbReference>
<dbReference type="PANTHER" id="PTHR12924:SF0">
    <property type="entry name" value="TRANSLOCON-ASSOCIATED PROTEIN SUBUNIT ALPHA"/>
    <property type="match status" value="1"/>
</dbReference>
<evidence type="ECO:0000256" key="5">
    <source>
        <dbReference type="ARBA" id="ARBA00022989"/>
    </source>
</evidence>
<keyword evidence="5 7" id="KW-1133">Transmembrane helix</keyword>
<comment type="similarity">
    <text evidence="7">Belongs to the TRAP-alpha family.</text>
</comment>
<evidence type="ECO:0000256" key="9">
    <source>
        <dbReference type="SAM" id="SignalP"/>
    </source>
</evidence>
<dbReference type="EMBL" id="GCKF01015823">
    <property type="protein sequence ID" value="JAG98914.1"/>
    <property type="molecule type" value="Transcribed_RNA"/>
</dbReference>
<comment type="domain">
    <text evidence="7">Shows a remarkable charge distribution with the N-terminus being highly negatively charged, and the cytoplasmic C-terminus positively charged.</text>
</comment>
<feature type="region of interest" description="Disordered" evidence="8">
    <location>
        <begin position="236"/>
        <end position="257"/>
    </location>
</feature>
<dbReference type="InterPro" id="IPR005595">
    <property type="entry name" value="TRAP_alpha"/>
</dbReference>
<feature type="signal peptide" evidence="9">
    <location>
        <begin position="1"/>
        <end position="25"/>
    </location>
</feature>
<feature type="compositionally biased region" description="Basic residues" evidence="8">
    <location>
        <begin position="241"/>
        <end position="257"/>
    </location>
</feature>
<evidence type="ECO:0000256" key="4">
    <source>
        <dbReference type="ARBA" id="ARBA00022824"/>
    </source>
</evidence>
<keyword evidence="4 7" id="KW-0256">Endoplasmic reticulum</keyword>
<evidence type="ECO:0000313" key="10">
    <source>
        <dbReference type="EMBL" id="JAG98914.1"/>
    </source>
</evidence>
<comment type="function">
    <text evidence="7">TRAP proteins are part of a complex whose function is to bind calcium to the ER membrane and thereby regulate the retention of ER resident proteins. May be involved in the recycling of the translocation apparatus after completion of the translocation process or may function as a membrane-bound chaperone facilitating folding of translocated proteins.</text>
</comment>
<evidence type="ECO:0000256" key="3">
    <source>
        <dbReference type="ARBA" id="ARBA00022729"/>
    </source>
</evidence>
<keyword evidence="2 7" id="KW-0812">Transmembrane</keyword>
<keyword evidence="3 7" id="KW-0732">Signal</keyword>
<evidence type="ECO:0000256" key="7">
    <source>
        <dbReference type="RuleBase" id="RU368074"/>
    </source>
</evidence>
<feature type="transmembrane region" description="Helical" evidence="7">
    <location>
        <begin position="186"/>
        <end position="207"/>
    </location>
</feature>
<accession>A0A0D6R7T9</accession>
<evidence type="ECO:0000256" key="1">
    <source>
        <dbReference type="ARBA" id="ARBA00004115"/>
    </source>
</evidence>
<reference evidence="10" key="1">
    <citation type="submission" date="2015-03" db="EMBL/GenBank/DDBJ databases">
        <title>A transcriptome of Araucaria cunninghamii, an australian fine timber species.</title>
        <authorList>
            <person name="Jing Yi C.J.Y."/>
            <person name="Yin San L.Y.S."/>
            <person name="Abdul Karim S.S."/>
            <person name="Wan Azmi N.N."/>
            <person name="Hercus R.R."/>
            <person name="Croft L.L."/>
        </authorList>
    </citation>
    <scope>NUCLEOTIDE SEQUENCE</scope>
    <source>
        <strain evidence="10">MI0301</strain>
        <tissue evidence="10">Leaf</tissue>
    </source>
</reference>
<evidence type="ECO:0000256" key="6">
    <source>
        <dbReference type="ARBA" id="ARBA00023136"/>
    </source>
</evidence>
<organism evidence="10">
    <name type="scientific">Araucaria cunninghamii</name>
    <name type="common">Hoop pine</name>
    <name type="synonym">Moreton Bay pine</name>
    <dbReference type="NCBI Taxonomy" id="56994"/>
    <lineage>
        <taxon>Eukaryota</taxon>
        <taxon>Viridiplantae</taxon>
        <taxon>Streptophyta</taxon>
        <taxon>Embryophyta</taxon>
        <taxon>Tracheophyta</taxon>
        <taxon>Spermatophyta</taxon>
        <taxon>Pinopsida</taxon>
        <taxon>Pinidae</taxon>
        <taxon>Conifers II</taxon>
        <taxon>Araucariales</taxon>
        <taxon>Araucariaceae</taxon>
        <taxon>Araucaria</taxon>
    </lineage>
</organism>
<evidence type="ECO:0000256" key="2">
    <source>
        <dbReference type="ARBA" id="ARBA00022692"/>
    </source>
</evidence>
<proteinExistence type="inferred from homology"/>
<comment type="subcellular location">
    <subcellularLocation>
        <location evidence="1 7">Endoplasmic reticulum membrane</location>
        <topology evidence="1 7">Single-pass type I membrane protein</topology>
    </subcellularLocation>
</comment>
<keyword evidence="7" id="KW-0106">Calcium</keyword>
<name>A0A0D6R7T9_ARACU</name>
<dbReference type="GO" id="GO:0005789">
    <property type="term" value="C:endoplasmic reticulum membrane"/>
    <property type="evidence" value="ECO:0007669"/>
    <property type="project" value="UniProtKB-SubCell"/>
</dbReference>
<dbReference type="PANTHER" id="PTHR12924">
    <property type="entry name" value="TRANSLOCON-ASSOCIATED PROTEIN, ALPHA SUBUNIT"/>
    <property type="match status" value="1"/>
</dbReference>
<comment type="subunit">
    <text evidence="7">Heterotetramer of TRAP-alpha, TRAP-beta, TRAP-delta and TRAP-gamma.</text>
</comment>